<accession>A0A8J4A6L1</accession>
<keyword evidence="3" id="KW-1185">Reference proteome</keyword>
<dbReference type="InterPro" id="IPR036513">
    <property type="entry name" value="STAS_dom_sf"/>
</dbReference>
<gene>
    <name evidence="2" type="ORF">NUM_03350</name>
</gene>
<proteinExistence type="predicted"/>
<dbReference type="Gene3D" id="3.30.750.24">
    <property type="entry name" value="STAS domain"/>
    <property type="match status" value="1"/>
</dbReference>
<dbReference type="GO" id="GO:0043856">
    <property type="term" value="F:anti-sigma factor antagonist activity"/>
    <property type="evidence" value="ECO:0007669"/>
    <property type="project" value="TreeGrafter"/>
</dbReference>
<dbReference type="PANTHER" id="PTHR33495:SF2">
    <property type="entry name" value="ANTI-SIGMA FACTOR ANTAGONIST TM_1081-RELATED"/>
    <property type="match status" value="1"/>
</dbReference>
<evidence type="ECO:0000313" key="3">
    <source>
        <dbReference type="Proteomes" id="UP000614996"/>
    </source>
</evidence>
<comment type="caution">
    <text evidence="2">The sequence shown here is derived from an EMBL/GenBank/DDBJ whole genome shotgun (WGS) entry which is preliminary data.</text>
</comment>
<evidence type="ECO:0000313" key="2">
    <source>
        <dbReference type="EMBL" id="GIL25080.1"/>
    </source>
</evidence>
<dbReference type="EMBL" id="BOPO01000003">
    <property type="protein sequence ID" value="GIL25080.1"/>
    <property type="molecule type" value="Genomic_DNA"/>
</dbReference>
<dbReference type="PANTHER" id="PTHR33495">
    <property type="entry name" value="ANTI-SIGMA FACTOR ANTAGONIST TM_1081-RELATED-RELATED"/>
    <property type="match status" value="1"/>
</dbReference>
<sequence>MTELEVSMSHRGHVAVIGLAGELTVACTHRLIDAVRQAIADGADHVVLDAGRLVCCDPAGIHAIGQAYRIAIETGAALAAADLQPLVTTGMLLTDAADTVPVYDTVADAVTADPARRRPLTAWTLADTSTPPTAPV</sequence>
<evidence type="ECO:0000259" key="1">
    <source>
        <dbReference type="PROSITE" id="PS50801"/>
    </source>
</evidence>
<reference evidence="3" key="1">
    <citation type="journal article" date="2021" name="Int. J. Syst. Evol. Microbiol.">
        <title>Actinocatenispora comari sp. nov., an endophytic actinomycete isolated from aerial parts of Comarum salesowianum.</title>
        <authorList>
            <person name="Oyunbileg N."/>
            <person name="Iizaka Y."/>
            <person name="Hamada M."/>
            <person name="Davaapurev B.O."/>
            <person name="Fukumoto A."/>
            <person name="Tsetseg B."/>
            <person name="Kato F."/>
            <person name="Tamura T."/>
            <person name="Batkhuu J."/>
            <person name="Anzai Y."/>
        </authorList>
    </citation>
    <scope>NUCLEOTIDE SEQUENCE [LARGE SCALE GENOMIC DNA]</scope>
    <source>
        <strain evidence="3">NUM-2625</strain>
    </source>
</reference>
<feature type="domain" description="STAS" evidence="1">
    <location>
        <begin position="4"/>
        <end position="113"/>
    </location>
</feature>
<dbReference type="Proteomes" id="UP000614996">
    <property type="component" value="Unassembled WGS sequence"/>
</dbReference>
<dbReference type="SUPFAM" id="SSF52091">
    <property type="entry name" value="SpoIIaa-like"/>
    <property type="match status" value="1"/>
</dbReference>
<dbReference type="PROSITE" id="PS50801">
    <property type="entry name" value="STAS"/>
    <property type="match status" value="1"/>
</dbReference>
<organism evidence="2 3">
    <name type="scientific">Actinocatenispora comari</name>
    <dbReference type="NCBI Taxonomy" id="2807577"/>
    <lineage>
        <taxon>Bacteria</taxon>
        <taxon>Bacillati</taxon>
        <taxon>Actinomycetota</taxon>
        <taxon>Actinomycetes</taxon>
        <taxon>Micromonosporales</taxon>
        <taxon>Micromonosporaceae</taxon>
        <taxon>Actinocatenispora</taxon>
    </lineage>
</organism>
<name>A0A8J4A6L1_9ACTN</name>
<dbReference type="InterPro" id="IPR002645">
    <property type="entry name" value="STAS_dom"/>
</dbReference>
<dbReference type="Pfam" id="PF01740">
    <property type="entry name" value="STAS"/>
    <property type="match status" value="1"/>
</dbReference>
<dbReference type="CDD" id="cd07043">
    <property type="entry name" value="STAS_anti-anti-sigma_factors"/>
    <property type="match status" value="1"/>
</dbReference>
<protein>
    <recommendedName>
        <fullName evidence="1">STAS domain-containing protein</fullName>
    </recommendedName>
</protein>
<dbReference type="AlphaFoldDB" id="A0A8J4A6L1"/>